<dbReference type="EMBL" id="WVIE01000007">
    <property type="protein sequence ID" value="NDJ17253.1"/>
    <property type="molecule type" value="Genomic_DNA"/>
</dbReference>
<reference evidence="2" key="1">
    <citation type="submission" date="2019-12" db="EMBL/GenBank/DDBJ databases">
        <title>High-Quality draft genome sequences of three cyanobacteria isolated from the limestone walls of the Old Cathedral of Coimbra.</title>
        <authorList>
            <person name="Tiago I."/>
            <person name="Soares F."/>
            <person name="Portugal A."/>
        </authorList>
    </citation>
    <scope>NUCLEOTIDE SEQUENCE</scope>
    <source>
        <strain evidence="2">A</strain>
    </source>
</reference>
<evidence type="ECO:0000259" key="1">
    <source>
        <dbReference type="Pfam" id="PF13472"/>
    </source>
</evidence>
<name>A0A8J8CI06_9CYAN</name>
<comment type="caution">
    <text evidence="2">The sequence shown here is derived from an EMBL/GenBank/DDBJ whole genome shotgun (WGS) entry which is preliminary data.</text>
</comment>
<proteinExistence type="predicted"/>
<accession>A0A8J8CI06</accession>
<dbReference type="Proteomes" id="UP000646053">
    <property type="component" value="Unassembled WGS sequence"/>
</dbReference>
<gene>
    <name evidence="2" type="ORF">GS601_08110</name>
</gene>
<protein>
    <submittedName>
        <fullName evidence="2">Lipase</fullName>
    </submittedName>
</protein>
<keyword evidence="3" id="KW-1185">Reference proteome</keyword>
<dbReference type="InterPro" id="IPR013830">
    <property type="entry name" value="SGNH_hydro"/>
</dbReference>
<feature type="domain" description="SGNH hydrolase-type esterase" evidence="1">
    <location>
        <begin position="5"/>
        <end position="179"/>
    </location>
</feature>
<sequence>MRVCFLGDSFVNGTGDPEYLGWVGRLCGSARQTRPDLTSYNLGIRRETSRQLRQRWRQEVALRLPAEVEGRLVFSFGANDTTVENGRQRLATVDSLDHLRAILTEAKAGFPVLMIGAPAIADPEHTARIETLSHKMAIVCHSLSVPYLDTVSTLKRSEVWMQEVAAGDGAHPGAAGYAAFAELVENWAAWQAWVCQKAPTD</sequence>
<dbReference type="InterPro" id="IPR036514">
    <property type="entry name" value="SGNH_hydro_sf"/>
</dbReference>
<dbReference type="RefSeq" id="WP_162422751.1">
    <property type="nucleotide sequence ID" value="NZ_WVIE01000007.1"/>
</dbReference>
<dbReference type="SUPFAM" id="SSF52266">
    <property type="entry name" value="SGNH hydrolase"/>
    <property type="match status" value="1"/>
</dbReference>
<dbReference type="Pfam" id="PF13472">
    <property type="entry name" value="Lipase_GDSL_2"/>
    <property type="match status" value="1"/>
</dbReference>
<organism evidence="2 3">
    <name type="scientific">Myxacorys almedinensis A</name>
    <dbReference type="NCBI Taxonomy" id="2690445"/>
    <lineage>
        <taxon>Bacteria</taxon>
        <taxon>Bacillati</taxon>
        <taxon>Cyanobacteriota</taxon>
        <taxon>Cyanophyceae</taxon>
        <taxon>Leptolyngbyales</taxon>
        <taxon>Leptolyngbyaceae</taxon>
        <taxon>Myxacorys</taxon>
        <taxon>Myxacorys almedinensis</taxon>
    </lineage>
</organism>
<evidence type="ECO:0000313" key="3">
    <source>
        <dbReference type="Proteomes" id="UP000646053"/>
    </source>
</evidence>
<dbReference type="Gene3D" id="3.40.50.1110">
    <property type="entry name" value="SGNH hydrolase"/>
    <property type="match status" value="1"/>
</dbReference>
<dbReference type="AlphaFoldDB" id="A0A8J8CI06"/>
<evidence type="ECO:0000313" key="2">
    <source>
        <dbReference type="EMBL" id="NDJ17253.1"/>
    </source>
</evidence>